<name>A0A371AX52_9FIRM</name>
<feature type="compositionally biased region" description="Polar residues" evidence="1">
    <location>
        <begin position="187"/>
        <end position="202"/>
    </location>
</feature>
<reference evidence="3 4" key="1">
    <citation type="submission" date="2018-07" db="EMBL/GenBank/DDBJ databases">
        <title>Anaerosacharophilus polymeroproducens gen. nov. sp. nov., an anaerobic bacterium isolated from salt field.</title>
        <authorList>
            <person name="Kim W."/>
            <person name="Yang S.-H."/>
            <person name="Oh J."/>
            <person name="Lee J.-H."/>
            <person name="Kwon K.K."/>
        </authorList>
    </citation>
    <scope>NUCLEOTIDE SEQUENCE [LARGE SCALE GENOMIC DNA]</scope>
    <source>
        <strain evidence="3 4">MCWD5</strain>
    </source>
</reference>
<evidence type="ECO:0000256" key="2">
    <source>
        <dbReference type="SAM" id="Phobius"/>
    </source>
</evidence>
<comment type="caution">
    <text evidence="3">The sequence shown here is derived from an EMBL/GenBank/DDBJ whole genome shotgun (WGS) entry which is preliminary data.</text>
</comment>
<dbReference type="OrthoDB" id="2938830at2"/>
<sequence>MKKTKKFIVFLIVNSFIIIMVVGCSDATKDSSSNENIKKEDTAKEEIGTENQTKDEISMEKGNGVSGQVTKVDGKEITLAVNKMGAPPQNEKRKGEEPDSKDVPKDDQEKPSKDEMPEMKTEEQVITIEDESIIYVKDGETESKGSLEDIEVGKILKITYTKKDDVIQEMEKIIVMSQTSKDKNQEEQNPSDKQPETNQNNI</sequence>
<proteinExistence type="predicted"/>
<dbReference type="AlphaFoldDB" id="A0A371AX52"/>
<evidence type="ECO:0000256" key="1">
    <source>
        <dbReference type="SAM" id="MobiDB-lite"/>
    </source>
</evidence>
<feature type="region of interest" description="Disordered" evidence="1">
    <location>
        <begin position="177"/>
        <end position="202"/>
    </location>
</feature>
<keyword evidence="2" id="KW-0812">Transmembrane</keyword>
<evidence type="ECO:0000313" key="3">
    <source>
        <dbReference type="EMBL" id="RDU24158.1"/>
    </source>
</evidence>
<feature type="compositionally biased region" description="Basic and acidic residues" evidence="1">
    <location>
        <begin position="90"/>
        <end position="123"/>
    </location>
</feature>
<evidence type="ECO:0008006" key="5">
    <source>
        <dbReference type="Google" id="ProtNLM"/>
    </source>
</evidence>
<dbReference type="PROSITE" id="PS51257">
    <property type="entry name" value="PROKAR_LIPOPROTEIN"/>
    <property type="match status" value="1"/>
</dbReference>
<keyword evidence="4" id="KW-1185">Reference proteome</keyword>
<dbReference type="Proteomes" id="UP000255036">
    <property type="component" value="Unassembled WGS sequence"/>
</dbReference>
<evidence type="ECO:0000313" key="4">
    <source>
        <dbReference type="Proteomes" id="UP000255036"/>
    </source>
</evidence>
<dbReference type="RefSeq" id="WP_115481183.1">
    <property type="nucleotide sequence ID" value="NZ_QRCT01000014.1"/>
</dbReference>
<protein>
    <recommendedName>
        <fullName evidence="5">DUF5666 domain-containing protein</fullName>
    </recommendedName>
</protein>
<feature type="transmembrane region" description="Helical" evidence="2">
    <location>
        <begin position="7"/>
        <end position="23"/>
    </location>
</feature>
<keyword evidence="2" id="KW-1133">Transmembrane helix</keyword>
<accession>A0A371AX52</accession>
<feature type="compositionally biased region" description="Basic and acidic residues" evidence="1">
    <location>
        <begin position="36"/>
        <end position="59"/>
    </location>
</feature>
<organism evidence="3 4">
    <name type="scientific">Anaerosacchariphilus polymeriproducens</name>
    <dbReference type="NCBI Taxonomy" id="1812858"/>
    <lineage>
        <taxon>Bacteria</taxon>
        <taxon>Bacillati</taxon>
        <taxon>Bacillota</taxon>
        <taxon>Clostridia</taxon>
        <taxon>Lachnospirales</taxon>
        <taxon>Lachnospiraceae</taxon>
        <taxon>Anaerosacchariphilus</taxon>
    </lineage>
</organism>
<gene>
    <name evidence="3" type="ORF">DWV06_05515</name>
</gene>
<dbReference type="EMBL" id="QRCT01000014">
    <property type="protein sequence ID" value="RDU24158.1"/>
    <property type="molecule type" value="Genomic_DNA"/>
</dbReference>
<keyword evidence="2" id="KW-0472">Membrane</keyword>
<feature type="region of interest" description="Disordered" evidence="1">
    <location>
        <begin position="27"/>
        <end position="131"/>
    </location>
</feature>